<accession>A0A174WH08</accession>
<reference evidence="7 8" key="2">
    <citation type="journal article" date="2019" name="Nat. Med.">
        <title>A library of human gut bacterial isolates paired with longitudinal multiomics data enables mechanistic microbiome research.</title>
        <authorList>
            <person name="Poyet M."/>
            <person name="Groussin M."/>
            <person name="Gibbons S.M."/>
            <person name="Avila-Pacheco J."/>
            <person name="Jiang X."/>
            <person name="Kearney S.M."/>
            <person name="Perrotta A.R."/>
            <person name="Berdy B."/>
            <person name="Zhao S."/>
            <person name="Lieberman T.D."/>
            <person name="Swanson P.K."/>
            <person name="Smith M."/>
            <person name="Roesemann S."/>
            <person name="Alexander J.E."/>
            <person name="Rich S.A."/>
            <person name="Livny J."/>
            <person name="Vlamakis H."/>
            <person name="Clish C."/>
            <person name="Bullock K."/>
            <person name="Deik A."/>
            <person name="Scott J."/>
            <person name="Pierce K.A."/>
            <person name="Xavier R.J."/>
            <person name="Alm E.J."/>
        </authorList>
    </citation>
    <scope>NUCLEOTIDE SEQUENCE [LARGE SCALE GENOMIC DNA]</scope>
    <source>
        <strain evidence="5 8">BIOML-A10</strain>
        <strain evidence="4 7">BIOML-A11</strain>
    </source>
</reference>
<dbReference type="RefSeq" id="WP_057328982.1">
    <property type="nucleotide sequence ID" value="NZ_CZBM01000012.1"/>
</dbReference>
<evidence type="ECO:0000313" key="4">
    <source>
        <dbReference type="EMBL" id="MRY85694.1"/>
    </source>
</evidence>
<organism evidence="3 6">
    <name type="scientific">Parabacteroides distasonis</name>
    <dbReference type="NCBI Taxonomy" id="823"/>
    <lineage>
        <taxon>Bacteria</taxon>
        <taxon>Pseudomonadati</taxon>
        <taxon>Bacteroidota</taxon>
        <taxon>Bacteroidia</taxon>
        <taxon>Bacteroidales</taxon>
        <taxon>Tannerellaceae</taxon>
        <taxon>Parabacteroides</taxon>
    </lineage>
</organism>
<dbReference type="Gene3D" id="1.50.10.10">
    <property type="match status" value="1"/>
</dbReference>
<evidence type="ECO:0000313" key="5">
    <source>
        <dbReference type="EMBL" id="MRZ07807.1"/>
    </source>
</evidence>
<dbReference type="Proteomes" id="UP000471216">
    <property type="component" value="Unassembled WGS sequence"/>
</dbReference>
<dbReference type="SUPFAM" id="SSF48208">
    <property type="entry name" value="Six-hairpin glycosidases"/>
    <property type="match status" value="1"/>
</dbReference>
<protein>
    <submittedName>
        <fullName evidence="3">Bacterial alpha-L-rhamnosidase</fullName>
    </submittedName>
</protein>
<reference evidence="3 6" key="1">
    <citation type="submission" date="2015-09" db="EMBL/GenBank/DDBJ databases">
        <authorList>
            <consortium name="Pathogen Informatics"/>
        </authorList>
    </citation>
    <scope>NUCLEOTIDE SEQUENCE [LARGE SCALE GENOMIC DNA]</scope>
    <source>
        <strain evidence="3 6">2789STDY5834948</strain>
    </source>
</reference>
<evidence type="ECO:0000256" key="2">
    <source>
        <dbReference type="SAM" id="SignalP"/>
    </source>
</evidence>
<evidence type="ECO:0000313" key="8">
    <source>
        <dbReference type="Proteomes" id="UP000471216"/>
    </source>
</evidence>
<proteinExistence type="predicted"/>
<feature type="signal peptide" evidence="2">
    <location>
        <begin position="1"/>
        <end position="20"/>
    </location>
</feature>
<dbReference type="AlphaFoldDB" id="A0A174WH08"/>
<feature type="coiled-coil region" evidence="1">
    <location>
        <begin position="258"/>
        <end position="289"/>
    </location>
</feature>
<evidence type="ECO:0000313" key="3">
    <source>
        <dbReference type="EMBL" id="CUQ43667.1"/>
    </source>
</evidence>
<dbReference type="EMBL" id="WKMW01000016">
    <property type="protein sequence ID" value="MRY85694.1"/>
    <property type="molecule type" value="Genomic_DNA"/>
</dbReference>
<dbReference type="GO" id="GO:0005975">
    <property type="term" value="P:carbohydrate metabolic process"/>
    <property type="evidence" value="ECO:0007669"/>
    <property type="project" value="InterPro"/>
</dbReference>
<evidence type="ECO:0000313" key="7">
    <source>
        <dbReference type="Proteomes" id="UP000450599"/>
    </source>
</evidence>
<feature type="chain" id="PRO_5033254349" evidence="2">
    <location>
        <begin position="21"/>
        <end position="794"/>
    </location>
</feature>
<sequence length="794" mass="89579">MKLCILLASIPLFLSCNAPKAPQAFSLGKEVGQLPNIQGKKGNGNYLYVTAGNNLYSIGNQYGDFPPAGFHVPGEMSGIWQHPIKLLDGFTLSIQDGAESIVLNKCDSFITYPLATQFKYDGADDLEIVRTDFVPDSLPVLAVEYQVRNKTNQPKEILLSLTADTDLSPVWLGERSGMTDTRDQYTGLIHNTVFAKDSLNNWFVGVTSDQDSLSIDDLGNSPVQGQGISVKLNTPRLNLAANEVRNIRFFISGSMKNETEIQENLRVVKENLKDLYEQKRLRYEEIDRTAAITIPDTLLMTAYQWGKYNSDWLVRDVPGLGNAMSAGLPDYPWFFSNDQSITFKALVGTRDPGLFYNSMKMIKEVSDKFNNNTGRIVHEFSTNGAVYDKGRMEESQEFIIATWEIFKWTGNIDFLRTYYEHGKKVWEFLQEHDTNHNLYVEGPGGVEIKGLNDEMLDVAVHTQTFLDVMSQAAAVLNEPDLSKDFASKAEQLKEKINEDWWSPSEKRFADFISDQQKAVQLIDMALQERVIPNRNEWARKELTALKERILKGEHKEKGFTVFYNASCLLPIKEGIADRDKALQMLDEVSFFTNKFGIYVAGIARPDDITLEECSVADRLNGDFNYNEAIMQGATSSLAIAECQYRGFESARKYIRQILNNFSFATPGTTYEVSPDYGMFVQAWNVSGYNIPLIHYVFGVDPMAYKKEINIKTDIPEDWEYAKLDNLLVGNNQLSIDYQKSGQQKSFVISCTENGWNLHFTIPVNCKSIKINGKEIPANSGSIDLTGIKNTIELI</sequence>
<keyword evidence="2" id="KW-0732">Signal</keyword>
<dbReference type="Proteomes" id="UP000450599">
    <property type="component" value="Unassembled WGS sequence"/>
</dbReference>
<dbReference type="PROSITE" id="PS51257">
    <property type="entry name" value="PROKAR_LIPOPROTEIN"/>
    <property type="match status" value="1"/>
</dbReference>
<dbReference type="InterPro" id="IPR008928">
    <property type="entry name" value="6-hairpin_glycosidase_sf"/>
</dbReference>
<evidence type="ECO:0000313" key="6">
    <source>
        <dbReference type="Proteomes" id="UP000095332"/>
    </source>
</evidence>
<evidence type="ECO:0000256" key="1">
    <source>
        <dbReference type="SAM" id="Coils"/>
    </source>
</evidence>
<dbReference type="InterPro" id="IPR012341">
    <property type="entry name" value="6hp_glycosidase-like_sf"/>
</dbReference>
<dbReference type="EMBL" id="WKMX01000016">
    <property type="protein sequence ID" value="MRZ07807.1"/>
    <property type="molecule type" value="Genomic_DNA"/>
</dbReference>
<dbReference type="EMBL" id="CZBM01000012">
    <property type="protein sequence ID" value="CUQ43667.1"/>
    <property type="molecule type" value="Genomic_DNA"/>
</dbReference>
<dbReference type="Proteomes" id="UP000095332">
    <property type="component" value="Unassembled WGS sequence"/>
</dbReference>
<gene>
    <name evidence="3" type="ORF">ERS852560_02888</name>
    <name evidence="5" type="ORF">GKD54_16665</name>
    <name evidence="4" type="ORF">GKD58_15765</name>
</gene>
<name>A0A174WH08_PARDI</name>
<keyword evidence="1" id="KW-0175">Coiled coil</keyword>